<protein>
    <recommendedName>
        <fullName evidence="2">DNA-directed RNA polymerase</fullName>
        <ecNumber evidence="2">2.7.7.6</ecNumber>
    </recommendedName>
</protein>
<dbReference type="GO" id="GO:0006351">
    <property type="term" value="P:DNA-templated transcription"/>
    <property type="evidence" value="ECO:0007669"/>
    <property type="project" value="InterPro"/>
</dbReference>
<keyword evidence="6" id="KW-0804">Transcription</keyword>
<dbReference type="EC" id="2.7.7.6" evidence="2"/>
<dbReference type="Proteomes" id="UP000828390">
    <property type="component" value="Unassembled WGS sequence"/>
</dbReference>
<keyword evidence="8" id="KW-1185">Reference proteome</keyword>
<dbReference type="GO" id="GO:0003899">
    <property type="term" value="F:DNA-directed RNA polymerase activity"/>
    <property type="evidence" value="ECO:0007669"/>
    <property type="project" value="UniProtKB-EC"/>
</dbReference>
<dbReference type="AlphaFoldDB" id="A0A9D4HTK8"/>
<evidence type="ECO:0000256" key="5">
    <source>
        <dbReference type="ARBA" id="ARBA00022695"/>
    </source>
</evidence>
<evidence type="ECO:0000256" key="2">
    <source>
        <dbReference type="ARBA" id="ARBA00012418"/>
    </source>
</evidence>
<keyword evidence="5" id="KW-0548">Nucleotidyltransferase</keyword>
<proteinExistence type="inferred from homology"/>
<evidence type="ECO:0000256" key="6">
    <source>
        <dbReference type="ARBA" id="ARBA00023163"/>
    </source>
</evidence>
<name>A0A9D4HTK8_DREPO</name>
<sequence>MTFEGVYKPFNRRALESNPSALQKMSFESTMTFVLSATVNNSLDTLKTPSSQIVVGKHVTTGTGCFDLFTPLVIS</sequence>
<evidence type="ECO:0000256" key="1">
    <source>
        <dbReference type="ARBA" id="ARBA00006460"/>
    </source>
</evidence>
<reference evidence="7" key="1">
    <citation type="journal article" date="2019" name="bioRxiv">
        <title>The Genome of the Zebra Mussel, Dreissena polymorpha: A Resource for Invasive Species Research.</title>
        <authorList>
            <person name="McCartney M.A."/>
            <person name="Auch B."/>
            <person name="Kono T."/>
            <person name="Mallez S."/>
            <person name="Zhang Y."/>
            <person name="Obille A."/>
            <person name="Becker A."/>
            <person name="Abrahante J.E."/>
            <person name="Garbe J."/>
            <person name="Badalamenti J.P."/>
            <person name="Herman A."/>
            <person name="Mangelson H."/>
            <person name="Liachko I."/>
            <person name="Sullivan S."/>
            <person name="Sone E.D."/>
            <person name="Koren S."/>
            <person name="Silverstein K.A.T."/>
            <person name="Beckman K.B."/>
            <person name="Gohl D.M."/>
        </authorList>
    </citation>
    <scope>NUCLEOTIDE SEQUENCE</scope>
    <source>
        <strain evidence="7">Duluth1</strain>
        <tissue evidence="7">Whole animal</tissue>
    </source>
</reference>
<evidence type="ECO:0000256" key="3">
    <source>
        <dbReference type="ARBA" id="ARBA00022478"/>
    </source>
</evidence>
<reference evidence="7" key="2">
    <citation type="submission" date="2020-11" db="EMBL/GenBank/DDBJ databases">
        <authorList>
            <person name="McCartney M.A."/>
            <person name="Auch B."/>
            <person name="Kono T."/>
            <person name="Mallez S."/>
            <person name="Becker A."/>
            <person name="Gohl D.M."/>
            <person name="Silverstein K.A.T."/>
            <person name="Koren S."/>
            <person name="Bechman K.B."/>
            <person name="Herman A."/>
            <person name="Abrahante J.E."/>
            <person name="Garbe J."/>
        </authorList>
    </citation>
    <scope>NUCLEOTIDE SEQUENCE</scope>
    <source>
        <strain evidence="7">Duluth1</strain>
        <tissue evidence="7">Whole animal</tissue>
    </source>
</reference>
<dbReference type="EMBL" id="JAIWYP010000011">
    <property type="protein sequence ID" value="KAH3734590.1"/>
    <property type="molecule type" value="Genomic_DNA"/>
</dbReference>
<accession>A0A9D4HTK8</accession>
<comment type="similarity">
    <text evidence="1">Belongs to the RNA polymerase beta' chain family.</text>
</comment>
<comment type="caution">
    <text evidence="7">The sequence shown here is derived from an EMBL/GenBank/DDBJ whole genome shotgun (WGS) entry which is preliminary data.</text>
</comment>
<keyword evidence="4" id="KW-0808">Transferase</keyword>
<dbReference type="PANTHER" id="PTHR19376:SF11">
    <property type="entry name" value="DNA-DIRECTED RNA POLYMERASE I SUBUNIT RPA1"/>
    <property type="match status" value="1"/>
</dbReference>
<dbReference type="SUPFAM" id="SSF64484">
    <property type="entry name" value="beta and beta-prime subunits of DNA dependent RNA-polymerase"/>
    <property type="match status" value="1"/>
</dbReference>
<keyword evidence="3" id="KW-0240">DNA-directed RNA polymerase</keyword>
<dbReference type="Gene3D" id="1.10.150.390">
    <property type="match status" value="1"/>
</dbReference>
<dbReference type="InterPro" id="IPR045867">
    <property type="entry name" value="DNA-dir_RpoC_beta_prime"/>
</dbReference>
<organism evidence="7 8">
    <name type="scientific">Dreissena polymorpha</name>
    <name type="common">Zebra mussel</name>
    <name type="synonym">Mytilus polymorpha</name>
    <dbReference type="NCBI Taxonomy" id="45954"/>
    <lineage>
        <taxon>Eukaryota</taxon>
        <taxon>Metazoa</taxon>
        <taxon>Spiralia</taxon>
        <taxon>Lophotrochozoa</taxon>
        <taxon>Mollusca</taxon>
        <taxon>Bivalvia</taxon>
        <taxon>Autobranchia</taxon>
        <taxon>Heteroconchia</taxon>
        <taxon>Euheterodonta</taxon>
        <taxon>Imparidentia</taxon>
        <taxon>Neoheterodontei</taxon>
        <taxon>Myida</taxon>
        <taxon>Dreissenoidea</taxon>
        <taxon>Dreissenidae</taxon>
        <taxon>Dreissena</taxon>
    </lineage>
</organism>
<evidence type="ECO:0000313" key="8">
    <source>
        <dbReference type="Proteomes" id="UP000828390"/>
    </source>
</evidence>
<gene>
    <name evidence="7" type="ORF">DPMN_041029</name>
</gene>
<dbReference type="GO" id="GO:0005736">
    <property type="term" value="C:RNA polymerase I complex"/>
    <property type="evidence" value="ECO:0007669"/>
    <property type="project" value="TreeGrafter"/>
</dbReference>
<dbReference type="PANTHER" id="PTHR19376">
    <property type="entry name" value="DNA-DIRECTED RNA POLYMERASE"/>
    <property type="match status" value="1"/>
</dbReference>
<evidence type="ECO:0000256" key="4">
    <source>
        <dbReference type="ARBA" id="ARBA00022679"/>
    </source>
</evidence>
<evidence type="ECO:0000313" key="7">
    <source>
        <dbReference type="EMBL" id="KAH3734590.1"/>
    </source>
</evidence>